<proteinExistence type="predicted"/>
<feature type="non-terminal residue" evidence="2">
    <location>
        <position position="27"/>
    </location>
</feature>
<name>A0A0F9GVC5_9ZZZZ</name>
<feature type="region of interest" description="Disordered" evidence="1">
    <location>
        <begin position="1"/>
        <end position="27"/>
    </location>
</feature>
<dbReference type="EMBL" id="LAZR01016855">
    <property type="protein sequence ID" value="KKM02729.1"/>
    <property type="molecule type" value="Genomic_DNA"/>
</dbReference>
<accession>A0A0F9GVC5</accession>
<dbReference type="AlphaFoldDB" id="A0A0F9GVC5"/>
<organism evidence="2">
    <name type="scientific">marine sediment metagenome</name>
    <dbReference type="NCBI Taxonomy" id="412755"/>
    <lineage>
        <taxon>unclassified sequences</taxon>
        <taxon>metagenomes</taxon>
        <taxon>ecological metagenomes</taxon>
    </lineage>
</organism>
<gene>
    <name evidence="2" type="ORF">LCGC14_1781470</name>
</gene>
<comment type="caution">
    <text evidence="2">The sequence shown here is derived from an EMBL/GenBank/DDBJ whole genome shotgun (WGS) entry which is preliminary data.</text>
</comment>
<protein>
    <submittedName>
        <fullName evidence="2">Uncharacterized protein</fullName>
    </submittedName>
</protein>
<evidence type="ECO:0000256" key="1">
    <source>
        <dbReference type="SAM" id="MobiDB-lite"/>
    </source>
</evidence>
<reference evidence="2" key="1">
    <citation type="journal article" date="2015" name="Nature">
        <title>Complex archaea that bridge the gap between prokaryotes and eukaryotes.</title>
        <authorList>
            <person name="Spang A."/>
            <person name="Saw J.H."/>
            <person name="Jorgensen S.L."/>
            <person name="Zaremba-Niedzwiedzka K."/>
            <person name="Martijn J."/>
            <person name="Lind A.E."/>
            <person name="van Eijk R."/>
            <person name="Schleper C."/>
            <person name="Guy L."/>
            <person name="Ettema T.J."/>
        </authorList>
    </citation>
    <scope>NUCLEOTIDE SEQUENCE</scope>
</reference>
<feature type="compositionally biased region" description="Low complexity" evidence="1">
    <location>
        <begin position="12"/>
        <end position="27"/>
    </location>
</feature>
<sequence length="27" mass="2867">MTELLSVTPDTAAAEPPVVAEPNAEKW</sequence>
<evidence type="ECO:0000313" key="2">
    <source>
        <dbReference type="EMBL" id="KKM02729.1"/>
    </source>
</evidence>